<evidence type="ECO:0000313" key="4">
    <source>
        <dbReference type="EMBL" id="MQP10952.1"/>
    </source>
</evidence>
<proteinExistence type="inferred from homology"/>
<feature type="compositionally biased region" description="Low complexity" evidence="3">
    <location>
        <begin position="228"/>
        <end position="245"/>
    </location>
</feature>
<dbReference type="InterPro" id="IPR038673">
    <property type="entry name" value="OprB_sf"/>
</dbReference>
<dbReference type="EMBL" id="VZAD01000027">
    <property type="protein sequence ID" value="MQP10952.1"/>
    <property type="molecule type" value="Genomic_DNA"/>
</dbReference>
<dbReference type="Pfam" id="PF04966">
    <property type="entry name" value="OprB"/>
    <property type="match status" value="1"/>
</dbReference>
<evidence type="ECO:0000256" key="2">
    <source>
        <dbReference type="RuleBase" id="RU363072"/>
    </source>
</evidence>
<evidence type="ECO:0000256" key="1">
    <source>
        <dbReference type="ARBA" id="ARBA00008769"/>
    </source>
</evidence>
<feature type="signal peptide" evidence="2">
    <location>
        <begin position="1"/>
        <end position="19"/>
    </location>
</feature>
<comment type="caution">
    <text evidence="4">The sequence shown here is derived from an EMBL/GenBank/DDBJ whole genome shotgun (WGS) entry which is preliminary data.</text>
</comment>
<organism evidence="4 5">
    <name type="scientific">Segatella copri</name>
    <dbReference type="NCBI Taxonomy" id="165179"/>
    <lineage>
        <taxon>Bacteria</taxon>
        <taxon>Pseudomonadati</taxon>
        <taxon>Bacteroidota</taxon>
        <taxon>Bacteroidia</taxon>
        <taxon>Bacteroidales</taxon>
        <taxon>Prevotellaceae</taxon>
        <taxon>Segatella</taxon>
    </lineage>
</organism>
<dbReference type="Gene3D" id="2.40.160.180">
    <property type="entry name" value="Carbohydrate-selective porin OprB"/>
    <property type="match status" value="1"/>
</dbReference>
<dbReference type="AlphaFoldDB" id="A0A6A7W949"/>
<dbReference type="GO" id="GO:0016020">
    <property type="term" value="C:membrane"/>
    <property type="evidence" value="ECO:0007669"/>
    <property type="project" value="InterPro"/>
</dbReference>
<dbReference type="Proteomes" id="UP000384372">
    <property type="component" value="Unassembled WGS sequence"/>
</dbReference>
<dbReference type="GO" id="GO:0015288">
    <property type="term" value="F:porin activity"/>
    <property type="evidence" value="ECO:0007669"/>
    <property type="project" value="InterPro"/>
</dbReference>
<dbReference type="GO" id="GO:0008643">
    <property type="term" value="P:carbohydrate transport"/>
    <property type="evidence" value="ECO:0007669"/>
    <property type="project" value="InterPro"/>
</dbReference>
<dbReference type="InterPro" id="IPR007049">
    <property type="entry name" value="Carb-sel_porin_OprB"/>
</dbReference>
<keyword evidence="5" id="KW-1185">Reference proteome</keyword>
<dbReference type="OrthoDB" id="996831at2"/>
<feature type="chain" id="PRO_5025711603" evidence="2">
    <location>
        <begin position="20"/>
        <end position="366"/>
    </location>
</feature>
<keyword evidence="2" id="KW-0732">Signal</keyword>
<reference evidence="4 5" key="1">
    <citation type="submission" date="2019-09" db="EMBL/GenBank/DDBJ databases">
        <title>Distinct polysaccharide growth profiles of human intestinal Prevotella copri isolates.</title>
        <authorList>
            <person name="Fehlner-Peach H."/>
            <person name="Magnabosco C."/>
            <person name="Raghavan V."/>
            <person name="Scher J.U."/>
            <person name="Tett A."/>
            <person name="Cox L.M."/>
            <person name="Gottsegen C."/>
            <person name="Watters A."/>
            <person name="Wiltshire- Gordon J.D."/>
            <person name="Segata N."/>
            <person name="Bonneau R."/>
            <person name="Littman D.R."/>
        </authorList>
    </citation>
    <scope>NUCLEOTIDE SEQUENCE [LARGE SCALE GENOMIC DNA]</scope>
    <source>
        <strain evidence="5">iAQ1173</strain>
    </source>
</reference>
<sequence>MKRIYLIILGCIATSMLQAQELSGQYTTEWQWDMNKNTNWVNLLRLDLSVPLGSDRNTIEAATLHLAKTGESVIGDWQGFSNIDADNMLASIAVLGFMHQWNSGHLFIGVRNVNEDFFTSPITALFTNSSCGIFPTVAASYPIANYPFSGLTLYFDITKKGWTFRNSLYNGSGYNGWTAHDNPFLIKPKTDGIFNMSQIEYTHRSGEYYAGIAVHTRQQPFVTEDETASTMTQTNGTTTDENTPNKTSTDENSLARTTFAWWLYGEQKLWTSGEKNILCMVQYSENSSRKNACYRYAEIGGAYLDAKNECGVSGQYAQFQQGDEYSLELTWKRQFTKAIAVQPSFQFIHNDDGNFTALSARLYLNF</sequence>
<accession>A0A6A7W949</accession>
<protein>
    <submittedName>
        <fullName evidence="4">Carbohydrate porin</fullName>
    </submittedName>
</protein>
<comment type="similarity">
    <text evidence="1 2">Belongs to the OprB family.</text>
</comment>
<name>A0A6A7W949_9BACT</name>
<feature type="region of interest" description="Disordered" evidence="3">
    <location>
        <begin position="223"/>
        <end position="250"/>
    </location>
</feature>
<dbReference type="RefSeq" id="WP_158462786.1">
    <property type="nucleotide sequence ID" value="NZ_VZAD01000027.1"/>
</dbReference>
<evidence type="ECO:0000256" key="3">
    <source>
        <dbReference type="SAM" id="MobiDB-lite"/>
    </source>
</evidence>
<gene>
    <name evidence="4" type="ORF">F7D20_03015</name>
</gene>
<evidence type="ECO:0000313" key="5">
    <source>
        <dbReference type="Proteomes" id="UP000384372"/>
    </source>
</evidence>